<reference evidence="2" key="1">
    <citation type="journal article" date="2021" name="Sci. Adv.">
        <title>The American lobster genome reveals insights on longevity, neural, and immune adaptations.</title>
        <authorList>
            <person name="Polinski J.M."/>
            <person name="Zimin A.V."/>
            <person name="Clark K.F."/>
            <person name="Kohn A.B."/>
            <person name="Sadowski N."/>
            <person name="Timp W."/>
            <person name="Ptitsyn A."/>
            <person name="Khanna P."/>
            <person name="Romanova D.Y."/>
            <person name="Williams P."/>
            <person name="Greenwood S.J."/>
            <person name="Moroz L.L."/>
            <person name="Walt D.R."/>
            <person name="Bodnar A.G."/>
        </authorList>
    </citation>
    <scope>NUCLEOTIDE SEQUENCE</scope>
    <source>
        <strain evidence="2">GMGI-L3</strain>
    </source>
</reference>
<evidence type="ECO:0000313" key="2">
    <source>
        <dbReference type="EMBL" id="KAG7163861.1"/>
    </source>
</evidence>
<protein>
    <submittedName>
        <fullName evidence="2">Uncharacterized protein</fullName>
    </submittedName>
</protein>
<dbReference type="EMBL" id="JAHLQT010026149">
    <property type="protein sequence ID" value="KAG7163861.1"/>
    <property type="molecule type" value="Genomic_DNA"/>
</dbReference>
<name>A0A8J5JTB1_HOMAM</name>
<evidence type="ECO:0000313" key="3">
    <source>
        <dbReference type="Proteomes" id="UP000747542"/>
    </source>
</evidence>
<proteinExistence type="predicted"/>
<accession>A0A8J5JTB1</accession>
<organism evidence="2 3">
    <name type="scientific">Homarus americanus</name>
    <name type="common">American lobster</name>
    <dbReference type="NCBI Taxonomy" id="6706"/>
    <lineage>
        <taxon>Eukaryota</taxon>
        <taxon>Metazoa</taxon>
        <taxon>Ecdysozoa</taxon>
        <taxon>Arthropoda</taxon>
        <taxon>Crustacea</taxon>
        <taxon>Multicrustacea</taxon>
        <taxon>Malacostraca</taxon>
        <taxon>Eumalacostraca</taxon>
        <taxon>Eucarida</taxon>
        <taxon>Decapoda</taxon>
        <taxon>Pleocyemata</taxon>
        <taxon>Astacidea</taxon>
        <taxon>Nephropoidea</taxon>
        <taxon>Nephropidae</taxon>
        <taxon>Homarus</taxon>
    </lineage>
</organism>
<comment type="caution">
    <text evidence="2">The sequence shown here is derived from an EMBL/GenBank/DDBJ whole genome shotgun (WGS) entry which is preliminary data.</text>
</comment>
<gene>
    <name evidence="2" type="ORF">Hamer_G019132</name>
</gene>
<feature type="region of interest" description="Disordered" evidence="1">
    <location>
        <begin position="16"/>
        <end position="77"/>
    </location>
</feature>
<sequence>MHSSWAVYTLSTTACNRPESTRGDTFSSTLPLTSEVPHRPPVSQVSDIESEDENESATLEPSATPGPSSATQGPSSTPAHILTVKQFWNKFNIRNAVDTMVDSWHEINVPKITHAWTPLFPHLKVECGGASGAQQLDNGSLLAETVESVRRVGGEFAEVTEDTVMNLVTFNSEENITEMLQNDSDSSSDKEGQPEVIEKLTTAKLEKILTECSDMKESLQKFTQDAPELQNALP</sequence>
<feature type="compositionally biased region" description="Polar residues" evidence="1">
    <location>
        <begin position="56"/>
        <end position="77"/>
    </location>
</feature>
<feature type="compositionally biased region" description="Polar residues" evidence="1">
    <location>
        <begin position="23"/>
        <end position="32"/>
    </location>
</feature>
<keyword evidence="3" id="KW-1185">Reference proteome</keyword>
<dbReference type="Proteomes" id="UP000747542">
    <property type="component" value="Unassembled WGS sequence"/>
</dbReference>
<evidence type="ECO:0000256" key="1">
    <source>
        <dbReference type="SAM" id="MobiDB-lite"/>
    </source>
</evidence>
<dbReference type="AlphaFoldDB" id="A0A8J5JTB1"/>